<dbReference type="InterPro" id="IPR003123">
    <property type="entry name" value="VPS9"/>
</dbReference>
<keyword evidence="4" id="KW-1185">Reference proteome</keyword>
<dbReference type="InterPro" id="IPR037191">
    <property type="entry name" value="VPS9_dom_sf"/>
</dbReference>
<feature type="domain" description="VPS9" evidence="2">
    <location>
        <begin position="241"/>
        <end position="475"/>
    </location>
</feature>
<evidence type="ECO:0000256" key="1">
    <source>
        <dbReference type="SAM" id="MobiDB-lite"/>
    </source>
</evidence>
<dbReference type="PANTHER" id="PTHR23101:SF25">
    <property type="entry name" value="GTPASE-ACTIVATING PROTEIN AND VPS9 DOMAIN-CONTAINING PROTEIN 1"/>
    <property type="match status" value="1"/>
</dbReference>
<evidence type="ECO:0000259" key="2">
    <source>
        <dbReference type="PROSITE" id="PS51205"/>
    </source>
</evidence>
<organism evidence="3 4">
    <name type="scientific">Hondaea fermentalgiana</name>
    <dbReference type="NCBI Taxonomy" id="2315210"/>
    <lineage>
        <taxon>Eukaryota</taxon>
        <taxon>Sar</taxon>
        <taxon>Stramenopiles</taxon>
        <taxon>Bigyra</taxon>
        <taxon>Labyrinthulomycetes</taxon>
        <taxon>Thraustochytrida</taxon>
        <taxon>Thraustochytriidae</taxon>
        <taxon>Hondaea</taxon>
    </lineage>
</organism>
<dbReference type="GO" id="GO:0031267">
    <property type="term" value="F:small GTPase binding"/>
    <property type="evidence" value="ECO:0007669"/>
    <property type="project" value="TreeGrafter"/>
</dbReference>
<sequence length="475" mass="52486">MASLLAESVALANPAQNWQDVGRALEELFLMQDNYRTSSIDFKPRIPYGSFQVKSTPSGLLIDADAKTLQAQALMRHALTRQSRTIELPSANVERRRKLSSSLRSSAKGDPAENVCLKLGRLVAMQQGQVDRFASKMLQIYPARDLEVAERRLRESPTDSLSAPSGRAEELLHRVHRFLTQISWKLVEANPDTVNESKEFGFDADFCFDMTHRLFEAALLERHGDLAERLLFAASACAAAFEDDSLVHEKLCDLQKTYRGRGIPPALFGAKAHPQFCTDASCGKELGPGKSFAWGWEEAVEVMNRLTNESLPTAKVETILECVAEIHRGIASSAAITMSIHEEDAMGVSSDGIEDAASFHIETKSEDTGARSRLEKDATETLAETTELEELDGSAESISPSPTRQTMPFKTPKAVGADDFVPIFIYVIACSNLRQPWTLHKFMSTLASDSLLSTEAKYWLTVLESGLFFLANAEF</sequence>
<dbReference type="PROSITE" id="PS51205">
    <property type="entry name" value="VPS9"/>
    <property type="match status" value="1"/>
</dbReference>
<accession>A0A2R5G8S3</accession>
<dbReference type="OrthoDB" id="21085at2759"/>
<dbReference type="GO" id="GO:0005085">
    <property type="term" value="F:guanyl-nucleotide exchange factor activity"/>
    <property type="evidence" value="ECO:0007669"/>
    <property type="project" value="InterPro"/>
</dbReference>
<evidence type="ECO:0000313" key="3">
    <source>
        <dbReference type="EMBL" id="GBG24883.1"/>
    </source>
</evidence>
<dbReference type="GO" id="GO:0016192">
    <property type="term" value="P:vesicle-mediated transport"/>
    <property type="evidence" value="ECO:0007669"/>
    <property type="project" value="InterPro"/>
</dbReference>
<dbReference type="SUPFAM" id="SSF109993">
    <property type="entry name" value="VPS9 domain"/>
    <property type="match status" value="1"/>
</dbReference>
<gene>
    <name evidence="3" type="ORF">FCC1311_011012</name>
</gene>
<dbReference type="Gene3D" id="1.20.1050.80">
    <property type="entry name" value="VPS9 domain"/>
    <property type="match status" value="1"/>
</dbReference>
<dbReference type="InterPro" id="IPR045046">
    <property type="entry name" value="Vps9-like"/>
</dbReference>
<protein>
    <submittedName>
        <fullName evidence="3">Ras and Rab interactor 2</fullName>
    </submittedName>
</protein>
<reference evidence="3 4" key="1">
    <citation type="submission" date="2017-12" db="EMBL/GenBank/DDBJ databases">
        <title>Sequencing, de novo assembly and annotation of complete genome of a new Thraustochytrid species, strain FCC1311.</title>
        <authorList>
            <person name="Sedici K."/>
            <person name="Godart F."/>
            <person name="Aiese Cigliano R."/>
            <person name="Sanseverino W."/>
            <person name="Barakat M."/>
            <person name="Ortet P."/>
            <person name="Marechal E."/>
            <person name="Cagnac O."/>
            <person name="Amato A."/>
        </authorList>
    </citation>
    <scope>NUCLEOTIDE SEQUENCE [LARGE SCALE GENOMIC DNA]</scope>
</reference>
<dbReference type="InParanoid" id="A0A2R5G8S3"/>
<feature type="region of interest" description="Disordered" evidence="1">
    <location>
        <begin position="387"/>
        <end position="408"/>
    </location>
</feature>
<dbReference type="Pfam" id="PF02204">
    <property type="entry name" value="VPS9"/>
    <property type="match status" value="1"/>
</dbReference>
<dbReference type="Proteomes" id="UP000241890">
    <property type="component" value="Unassembled WGS sequence"/>
</dbReference>
<feature type="compositionally biased region" description="Polar residues" evidence="1">
    <location>
        <begin position="396"/>
        <end position="408"/>
    </location>
</feature>
<dbReference type="GO" id="GO:0005829">
    <property type="term" value="C:cytosol"/>
    <property type="evidence" value="ECO:0007669"/>
    <property type="project" value="TreeGrafter"/>
</dbReference>
<dbReference type="PANTHER" id="PTHR23101">
    <property type="entry name" value="RAB GDP/GTP EXCHANGE FACTOR"/>
    <property type="match status" value="1"/>
</dbReference>
<dbReference type="AlphaFoldDB" id="A0A2R5G8S3"/>
<dbReference type="EMBL" id="BEYU01000009">
    <property type="protein sequence ID" value="GBG24883.1"/>
    <property type="molecule type" value="Genomic_DNA"/>
</dbReference>
<evidence type="ECO:0000313" key="4">
    <source>
        <dbReference type="Proteomes" id="UP000241890"/>
    </source>
</evidence>
<comment type="caution">
    <text evidence="3">The sequence shown here is derived from an EMBL/GenBank/DDBJ whole genome shotgun (WGS) entry which is preliminary data.</text>
</comment>
<dbReference type="GO" id="GO:0030139">
    <property type="term" value="C:endocytic vesicle"/>
    <property type="evidence" value="ECO:0007669"/>
    <property type="project" value="TreeGrafter"/>
</dbReference>
<proteinExistence type="predicted"/>
<name>A0A2R5G8S3_9STRA</name>